<dbReference type="EMBL" id="JAPEUV010000083">
    <property type="protein sequence ID" value="KAJ4334069.1"/>
    <property type="molecule type" value="Genomic_DNA"/>
</dbReference>
<comment type="caution">
    <text evidence="2">The sequence shown here is derived from an EMBL/GenBank/DDBJ whole genome shotgun (WGS) entry which is preliminary data.</text>
</comment>
<feature type="compositionally biased region" description="Low complexity" evidence="1">
    <location>
        <begin position="835"/>
        <end position="848"/>
    </location>
</feature>
<evidence type="ECO:0000256" key="1">
    <source>
        <dbReference type="SAM" id="MobiDB-lite"/>
    </source>
</evidence>
<gene>
    <name evidence="2" type="ORF">N0V87_007122</name>
</gene>
<feature type="compositionally biased region" description="Basic and acidic residues" evidence="1">
    <location>
        <begin position="820"/>
        <end position="829"/>
    </location>
</feature>
<proteinExistence type="predicted"/>
<keyword evidence="3" id="KW-1185">Reference proteome</keyword>
<organism evidence="2 3">
    <name type="scientific">Didymella glomerata</name>
    <dbReference type="NCBI Taxonomy" id="749621"/>
    <lineage>
        <taxon>Eukaryota</taxon>
        <taxon>Fungi</taxon>
        <taxon>Dikarya</taxon>
        <taxon>Ascomycota</taxon>
        <taxon>Pezizomycotina</taxon>
        <taxon>Dothideomycetes</taxon>
        <taxon>Pleosporomycetidae</taxon>
        <taxon>Pleosporales</taxon>
        <taxon>Pleosporineae</taxon>
        <taxon>Didymellaceae</taxon>
        <taxon>Didymella</taxon>
    </lineage>
</organism>
<dbReference type="AlphaFoldDB" id="A0A9W8WWM2"/>
<feature type="compositionally biased region" description="Basic and acidic residues" evidence="1">
    <location>
        <begin position="860"/>
        <end position="877"/>
    </location>
</feature>
<accession>A0A9W8WWM2</accession>
<dbReference type="OrthoDB" id="3692311at2759"/>
<name>A0A9W8WWM2_9PLEO</name>
<dbReference type="Proteomes" id="UP001140562">
    <property type="component" value="Unassembled WGS sequence"/>
</dbReference>
<evidence type="ECO:0000313" key="3">
    <source>
        <dbReference type="Proteomes" id="UP001140562"/>
    </source>
</evidence>
<feature type="compositionally biased region" description="Polar residues" evidence="1">
    <location>
        <begin position="878"/>
        <end position="893"/>
    </location>
</feature>
<feature type="region of interest" description="Disordered" evidence="1">
    <location>
        <begin position="780"/>
        <end position="967"/>
    </location>
</feature>
<evidence type="ECO:0000313" key="2">
    <source>
        <dbReference type="EMBL" id="KAJ4334069.1"/>
    </source>
</evidence>
<feature type="compositionally biased region" description="Polar residues" evidence="1">
    <location>
        <begin position="916"/>
        <end position="932"/>
    </location>
</feature>
<reference evidence="2" key="1">
    <citation type="submission" date="2022-10" db="EMBL/GenBank/DDBJ databases">
        <title>Tapping the CABI collections for fungal endophytes: first genome assemblies for Collariella, Neodidymelliopsis, Ascochyta clinopodiicola, Didymella pomorum, Didymosphaeria variabile, Neocosmospora piperis and Neocucurbitaria cava.</title>
        <authorList>
            <person name="Hill R."/>
        </authorList>
    </citation>
    <scope>NUCLEOTIDE SEQUENCE</scope>
    <source>
        <strain evidence="2">IMI 360193</strain>
    </source>
</reference>
<sequence length="967" mass="106313">MQLFKPLRKQSKQEGTSYSAVEVDADSIDAATDGRTLAVVAVKLDGKHVSPYGKHVQEAILLGPTIYPLVFAALGGRALRKIALWRAGEGTTLGFLEHVLGSQSLVATIGHAITLRTLDILTLTLLVFWALSPLGGQSVLRLLHETNSTITEDRSVYYATVDAPSQFAGGVNYQDMYNRPNAVVSTALMTAQNLGWTPEDPWSHPKIPRIEDLEAAASESTIDRSWYTLDPNGTYNYASLAGLNVVNLSERGSTNFTVPYEYMYFNCELSPHSNFSKLTEVDPPQPYPPSLMNYLVDLQNQSKLTTQGWSTPQNTTSSLFTDNSFFMYTKGTWDNMEGLLYGSRYIGLNFFLWECSMNSVMVDANIVCQSDKCGVDRLRRTDLEGKNRTVSGFTPYGTTHVWQWNRNFIQALASLGGEASNMQANPVDAYIFNNTQWDAMSIPGSTGFQNWTEYIGSTEKAVALSQRLTKILNTYLDGSRWPAAVALSDPWAKRVLNATGQPADTLLGSSMNATEAIVSVPIPVYRVNASWAALLVICSSALLLLGIFGIFVQAQTVAPDIFNHVSSLTRDNPHVTSPAGGSGLDGSDRARLLKRMRVQLGDAEPGSDAGEQGIRIANAIPFAEAKKQEACNQITQPTILANEANYSEDELVDEQKDPLLYRVLTGLEYTRAQHAHGQAGLHGHALRIAVNAEHEVWEIGIPRPDWVSEGAFGGTHDPQWFHGLDAAHVKAGPFAEAADVKTAWAVLKAATRRNKRPEKSRREQEIDWKLQEWHRRFNAGETMNDSDGSDTDRSLFALGASDGHSTDDGDDEPITPTKVARCETERESRAAVAPSSTSNRRQSVSSESDGYRPSPSSSTDLRDTSPSESGPRAETESKSQQNNRISQFEAASNSEDDEPLVPVFSKWKAAQKARNADSSSATSKRQWVTPSSSEREDDAVPPQRQVRPDTPMSTHRRRVFVESSDDE</sequence>
<protein>
    <submittedName>
        <fullName evidence="2">Uncharacterized protein</fullName>
    </submittedName>
</protein>